<evidence type="ECO:0000313" key="1">
    <source>
        <dbReference type="EMBL" id="MBX60488.1"/>
    </source>
</evidence>
<organism evidence="1">
    <name type="scientific">Rhizophora mucronata</name>
    <name type="common">Asiatic mangrove</name>
    <dbReference type="NCBI Taxonomy" id="61149"/>
    <lineage>
        <taxon>Eukaryota</taxon>
        <taxon>Viridiplantae</taxon>
        <taxon>Streptophyta</taxon>
        <taxon>Embryophyta</taxon>
        <taxon>Tracheophyta</taxon>
        <taxon>Spermatophyta</taxon>
        <taxon>Magnoliopsida</taxon>
        <taxon>eudicotyledons</taxon>
        <taxon>Gunneridae</taxon>
        <taxon>Pentapetalae</taxon>
        <taxon>rosids</taxon>
        <taxon>fabids</taxon>
        <taxon>Malpighiales</taxon>
        <taxon>Rhizophoraceae</taxon>
        <taxon>Rhizophora</taxon>
    </lineage>
</organism>
<reference evidence="1" key="1">
    <citation type="submission" date="2018-02" db="EMBL/GenBank/DDBJ databases">
        <title>Rhizophora mucronata_Transcriptome.</title>
        <authorList>
            <person name="Meera S.P."/>
            <person name="Sreeshan A."/>
            <person name="Augustine A."/>
        </authorList>
    </citation>
    <scope>NUCLEOTIDE SEQUENCE</scope>
    <source>
        <tissue evidence="1">Leaf</tissue>
    </source>
</reference>
<dbReference type="EMBL" id="GGEC01080004">
    <property type="protein sequence ID" value="MBX60488.1"/>
    <property type="molecule type" value="Transcribed_RNA"/>
</dbReference>
<name>A0A2P2Q0J2_RHIMU</name>
<proteinExistence type="predicted"/>
<dbReference type="AlphaFoldDB" id="A0A2P2Q0J2"/>
<protein>
    <submittedName>
        <fullName evidence="1">Uncharacterized protein</fullName>
    </submittedName>
</protein>
<accession>A0A2P2Q0J2</accession>
<sequence length="21" mass="2461">MNIDFWVILSNLCVSLFVLYA</sequence>